<keyword evidence="3" id="KW-1185">Reference proteome</keyword>
<name>A0A7D5R6F7_9ARCH</name>
<keyword evidence="1" id="KW-0472">Membrane</keyword>
<dbReference type="Proteomes" id="UP000509478">
    <property type="component" value="Chromosome"/>
</dbReference>
<proteinExistence type="predicted"/>
<protein>
    <submittedName>
        <fullName evidence="2">Uncharacterized protein</fullName>
    </submittedName>
</protein>
<keyword evidence="1" id="KW-0812">Transmembrane</keyword>
<dbReference type="GeneID" id="56067405"/>
<keyword evidence="1" id="KW-1133">Transmembrane helix</keyword>
<evidence type="ECO:0000313" key="2">
    <source>
        <dbReference type="EMBL" id="QLH06498.1"/>
    </source>
</evidence>
<evidence type="ECO:0000256" key="1">
    <source>
        <dbReference type="SAM" id="Phobius"/>
    </source>
</evidence>
<dbReference type="AlphaFoldDB" id="A0A7D5R6F7"/>
<evidence type="ECO:0000313" key="3">
    <source>
        <dbReference type="Proteomes" id="UP000509478"/>
    </source>
</evidence>
<sequence length="379" mass="42491">MGFKPKIRTIYEHPIILSHIMKYFVIFLVLIGMGSMAFAEEIPVKIQTPNNTDLIITGTVGDFPPPRAPLVTIIIEDKLGKPILIESTYPDGVGHFSLEIKRLGTLWEDVTEFFVKARVAKTTSSDAVIKEPEYGAKNLGKIIWKEASYRGLEDDVGTIQVIDPDVNQFNNAIDFLRVKAWSDSSPHKTTIILTETGMNTNIFEGDVIFSNKYHFSRGVLFVSNGDTATAMYADTTLPEYMESDIYKLNATALIVGKRGPPMERAPASNFMVLDVEKIPIDDNLISVDQQIRLVSDLENHMDRVQPFAYLVQIQNSQNQVESLSWLTGNLTSFQKINLGTTWIPLKEGKYYATVFVWESVNNPTALSPPMSMELFVKGL</sequence>
<reference evidence="2 3" key="1">
    <citation type="submission" date="2018-02" db="EMBL/GenBank/DDBJ databases">
        <title>Complete genome of Nitrosopumilus ureaphilus PS0.</title>
        <authorList>
            <person name="Qin W."/>
            <person name="Zheng Y."/>
            <person name="Stahl D.A."/>
        </authorList>
    </citation>
    <scope>NUCLEOTIDE SEQUENCE [LARGE SCALE GENOMIC DNA]</scope>
    <source>
        <strain evidence="2 3">PS0</strain>
    </source>
</reference>
<feature type="transmembrane region" description="Helical" evidence="1">
    <location>
        <begin position="20"/>
        <end position="39"/>
    </location>
</feature>
<organism evidence="2 3">
    <name type="scientific">Nitrosopumilus ureiphilus</name>
    <dbReference type="NCBI Taxonomy" id="1470067"/>
    <lineage>
        <taxon>Archaea</taxon>
        <taxon>Nitrososphaerota</taxon>
        <taxon>Nitrososphaeria</taxon>
        <taxon>Nitrosopumilales</taxon>
        <taxon>Nitrosopumilaceae</taxon>
        <taxon>Nitrosopumilus</taxon>
    </lineage>
</organism>
<gene>
    <name evidence="2" type="ORF">C5F50_04990</name>
</gene>
<dbReference type="KEGG" id="nue:C5F50_04990"/>
<accession>A0A7D5R6F7</accession>
<dbReference type="RefSeq" id="WP_179372579.1">
    <property type="nucleotide sequence ID" value="NZ_CP026995.1"/>
</dbReference>
<dbReference type="EMBL" id="CP026995">
    <property type="protein sequence ID" value="QLH06498.1"/>
    <property type="molecule type" value="Genomic_DNA"/>
</dbReference>
<dbReference type="OrthoDB" id="10393at2157"/>